<evidence type="ECO:0000259" key="9">
    <source>
        <dbReference type="PROSITE" id="PS50887"/>
    </source>
</evidence>
<dbReference type="RefSeq" id="WP_169404943.1">
    <property type="nucleotide sequence ID" value="NZ_JAADJU010000012.1"/>
</dbReference>
<comment type="caution">
    <text evidence="10">The sequence shown here is derived from an EMBL/GenBank/DDBJ whole genome shotgun (WGS) entry which is preliminary data.</text>
</comment>
<dbReference type="SMART" id="SM00267">
    <property type="entry name" value="GGDEF"/>
    <property type="match status" value="1"/>
</dbReference>
<evidence type="ECO:0000259" key="7">
    <source>
        <dbReference type="PROSITE" id="PS50112"/>
    </source>
</evidence>
<evidence type="ECO:0000313" key="10">
    <source>
        <dbReference type="EMBL" id="NMP29235.1"/>
    </source>
</evidence>
<keyword evidence="4 6" id="KW-1133">Transmembrane helix</keyword>
<proteinExistence type="predicted"/>
<dbReference type="Pfam" id="PF08447">
    <property type="entry name" value="PAS_3"/>
    <property type="match status" value="1"/>
</dbReference>
<dbReference type="Proteomes" id="UP000585363">
    <property type="component" value="Unassembled WGS sequence"/>
</dbReference>
<feature type="transmembrane region" description="Helical" evidence="6">
    <location>
        <begin position="267"/>
        <end position="289"/>
    </location>
</feature>
<organism evidence="10 11">
    <name type="scientific">Rouxiella aceris</name>
    <dbReference type="NCBI Taxonomy" id="2703884"/>
    <lineage>
        <taxon>Bacteria</taxon>
        <taxon>Pseudomonadati</taxon>
        <taxon>Pseudomonadota</taxon>
        <taxon>Gammaproteobacteria</taxon>
        <taxon>Enterobacterales</taxon>
        <taxon>Yersiniaceae</taxon>
        <taxon>Rouxiella</taxon>
    </lineage>
</organism>
<dbReference type="CDD" id="cd00130">
    <property type="entry name" value="PAS"/>
    <property type="match status" value="2"/>
</dbReference>
<keyword evidence="11" id="KW-1185">Reference proteome</keyword>
<feature type="transmembrane region" description="Helical" evidence="6">
    <location>
        <begin position="238"/>
        <end position="261"/>
    </location>
</feature>
<dbReference type="InterPro" id="IPR043128">
    <property type="entry name" value="Rev_trsase/Diguanyl_cyclase"/>
</dbReference>
<name>A0A848MN87_9GAMM</name>
<keyword evidence="2" id="KW-1003">Cell membrane</keyword>
<feature type="transmembrane region" description="Helical" evidence="6">
    <location>
        <begin position="124"/>
        <end position="145"/>
    </location>
</feature>
<reference evidence="10 11" key="2">
    <citation type="submission" date="2020-06" db="EMBL/GenBank/DDBJ databases">
        <title>Polyphasic characterization of a Rahnella strain isolated from tree sap.</title>
        <authorList>
            <person name="Kim I.S."/>
        </authorList>
    </citation>
    <scope>NUCLEOTIDE SEQUENCE [LARGE SCALE GENOMIC DNA]</scope>
    <source>
        <strain evidence="10 11">SAP-1</strain>
    </source>
</reference>
<dbReference type="InterPro" id="IPR000700">
    <property type="entry name" value="PAS-assoc_C"/>
</dbReference>
<dbReference type="GO" id="GO:0006355">
    <property type="term" value="P:regulation of DNA-templated transcription"/>
    <property type="evidence" value="ECO:0007669"/>
    <property type="project" value="InterPro"/>
</dbReference>
<evidence type="ECO:0000256" key="4">
    <source>
        <dbReference type="ARBA" id="ARBA00022989"/>
    </source>
</evidence>
<protein>
    <submittedName>
        <fullName evidence="10">Diguanylate cyclase</fullName>
    </submittedName>
</protein>
<feature type="transmembrane region" description="Helical" evidence="6">
    <location>
        <begin position="157"/>
        <end position="178"/>
    </location>
</feature>
<dbReference type="Pfam" id="PF00989">
    <property type="entry name" value="PAS"/>
    <property type="match status" value="1"/>
</dbReference>
<dbReference type="InterPro" id="IPR000160">
    <property type="entry name" value="GGDEF_dom"/>
</dbReference>
<feature type="domain" description="PAS" evidence="7">
    <location>
        <begin position="437"/>
        <end position="489"/>
    </location>
</feature>
<dbReference type="InterPro" id="IPR013767">
    <property type="entry name" value="PAS_fold"/>
</dbReference>
<dbReference type="NCBIfam" id="TIGR00254">
    <property type="entry name" value="GGDEF"/>
    <property type="match status" value="1"/>
</dbReference>
<feature type="transmembrane region" description="Helical" evidence="6">
    <location>
        <begin position="67"/>
        <end position="88"/>
    </location>
</feature>
<feature type="domain" description="PAS" evidence="7">
    <location>
        <begin position="303"/>
        <end position="373"/>
    </location>
</feature>
<dbReference type="InterPro" id="IPR001610">
    <property type="entry name" value="PAC"/>
</dbReference>
<dbReference type="NCBIfam" id="TIGR00229">
    <property type="entry name" value="sensory_box"/>
    <property type="match status" value="2"/>
</dbReference>
<dbReference type="CDD" id="cd01949">
    <property type="entry name" value="GGDEF"/>
    <property type="match status" value="1"/>
</dbReference>
<dbReference type="InterPro" id="IPR007895">
    <property type="entry name" value="MASE1"/>
</dbReference>
<dbReference type="InterPro" id="IPR000014">
    <property type="entry name" value="PAS"/>
</dbReference>
<dbReference type="InterPro" id="IPR013655">
    <property type="entry name" value="PAS_fold_3"/>
</dbReference>
<feature type="transmembrane region" description="Helical" evidence="6">
    <location>
        <begin position="43"/>
        <end position="60"/>
    </location>
</feature>
<dbReference type="Pfam" id="PF05231">
    <property type="entry name" value="MASE1"/>
    <property type="match status" value="1"/>
</dbReference>
<evidence type="ECO:0000256" key="1">
    <source>
        <dbReference type="ARBA" id="ARBA00004651"/>
    </source>
</evidence>
<evidence type="ECO:0000313" key="11">
    <source>
        <dbReference type="Proteomes" id="UP000585363"/>
    </source>
</evidence>
<evidence type="ECO:0000259" key="8">
    <source>
        <dbReference type="PROSITE" id="PS50113"/>
    </source>
</evidence>
<dbReference type="EMBL" id="JAADJU010000012">
    <property type="protein sequence ID" value="NMP29235.1"/>
    <property type="molecule type" value="Genomic_DNA"/>
</dbReference>
<dbReference type="Gene3D" id="3.30.70.270">
    <property type="match status" value="1"/>
</dbReference>
<evidence type="ECO:0000256" key="6">
    <source>
        <dbReference type="SAM" id="Phobius"/>
    </source>
</evidence>
<dbReference type="PROSITE" id="PS50112">
    <property type="entry name" value="PAS"/>
    <property type="match status" value="2"/>
</dbReference>
<feature type="transmembrane region" description="Helical" evidence="6">
    <location>
        <begin position="12"/>
        <end position="37"/>
    </location>
</feature>
<dbReference type="PANTHER" id="PTHR44757:SF4">
    <property type="entry name" value="DIGUANYLATE CYCLASE DGCE-RELATED"/>
    <property type="match status" value="1"/>
</dbReference>
<gene>
    <name evidence="10" type="ORF">GW590_20515</name>
</gene>
<dbReference type="SUPFAM" id="SSF55785">
    <property type="entry name" value="PYP-like sensor domain (PAS domain)"/>
    <property type="match status" value="2"/>
</dbReference>
<evidence type="ECO:0000256" key="2">
    <source>
        <dbReference type="ARBA" id="ARBA00022475"/>
    </source>
</evidence>
<evidence type="ECO:0000256" key="5">
    <source>
        <dbReference type="ARBA" id="ARBA00023136"/>
    </source>
</evidence>
<accession>A0A848MN87</accession>
<dbReference type="SMART" id="SM00091">
    <property type="entry name" value="PAS"/>
    <property type="match status" value="2"/>
</dbReference>
<dbReference type="AlphaFoldDB" id="A0A848MN87"/>
<feature type="transmembrane region" description="Helical" evidence="6">
    <location>
        <begin position="198"/>
        <end position="231"/>
    </location>
</feature>
<reference evidence="10 11" key="1">
    <citation type="submission" date="2020-01" db="EMBL/GenBank/DDBJ databases">
        <authorList>
            <person name="Lee S.D."/>
        </authorList>
    </citation>
    <scope>NUCLEOTIDE SEQUENCE [LARGE SCALE GENOMIC DNA]</scope>
    <source>
        <strain evidence="10 11">SAP-1</strain>
    </source>
</reference>
<dbReference type="PROSITE" id="PS50113">
    <property type="entry name" value="PAC"/>
    <property type="match status" value="1"/>
</dbReference>
<dbReference type="PROSITE" id="PS50887">
    <property type="entry name" value="GGDEF"/>
    <property type="match status" value="1"/>
</dbReference>
<dbReference type="Pfam" id="PF00990">
    <property type="entry name" value="GGDEF"/>
    <property type="match status" value="1"/>
</dbReference>
<keyword evidence="5 6" id="KW-0472">Membrane</keyword>
<feature type="domain" description="PAC" evidence="8">
    <location>
        <begin position="377"/>
        <end position="429"/>
    </location>
</feature>
<keyword evidence="3 6" id="KW-0812">Transmembrane</keyword>
<evidence type="ECO:0000256" key="3">
    <source>
        <dbReference type="ARBA" id="ARBA00022692"/>
    </source>
</evidence>
<dbReference type="SUPFAM" id="SSF55073">
    <property type="entry name" value="Nucleotide cyclase"/>
    <property type="match status" value="1"/>
</dbReference>
<dbReference type="SMART" id="SM00086">
    <property type="entry name" value="PAC"/>
    <property type="match status" value="2"/>
</dbReference>
<dbReference type="InterPro" id="IPR052155">
    <property type="entry name" value="Biofilm_reg_signaling"/>
</dbReference>
<comment type="subcellular location">
    <subcellularLocation>
        <location evidence="1">Cell membrane</location>
        <topology evidence="1">Multi-pass membrane protein</topology>
    </subcellularLocation>
</comment>
<dbReference type="Gene3D" id="3.30.450.20">
    <property type="entry name" value="PAS domain"/>
    <property type="match status" value="2"/>
</dbReference>
<sequence length="742" mass="82500">MDKNLYQSSSPLPINWVRVLTLAITQCGLALLCLSIIHHSSSLAALWLPTSVLMTVLFYHRYREWPGLLLAAACGIFAAHTLLGTPFLRYVPYVLNNLLEASIGAALLRRALPGNDPLNGLGNWLKFLVIAVLFTPLLSTLVLVLSNMNRSADELHLQATTWYLSEAVAVLVLTPIGMVYKHGDKARLLASGRLSEFLLTLGVTLFSCFLALKWLPFPFAFITLPLLWVAIRMPRLEAFLIFLATTMMVGLLQASVFMNVYPNMLKIWQGLLFAPLLLVLLPVSAMSLAMHSLRVERSNITESENRFRNAMEYSAIGMALVSPEGKFLQGNKALCTLLGYDPDYLQTLSFQDITHPEDLHSDLYSLQQLLDGVIEDYTLEKRYLCHNGKMVWAQLAVSLVRDDDERPLYFIAQVKDISDLKKTEKSNQVLSEALHEEKELLQITLNAINDAVISTDKAMNITFMNPVAEKMTGWSEQQAQGQPVSHIVHISNGVDGPLISDFTPFDTKENQHASLDQSLILHGNNTGLFDVQLAVSPLKTLADEPIGIVLVLQNVSKSRELMRQLSYSASHDLLTGLSNRGSFEKSLKSALLLTQIEHQTHCLAFIDLDRFKLVNDSAGHAAGDELLREISQLMLQNLRNSDSLARLGGDEFAILLFNCDIKRGLPILQNIIEKINAYTLFWDNHVYGIGASAGITLMNNGQISPSEYMAQADLACYNAKHNGRGQVFVSEGKKYNSKRGMA</sequence>
<dbReference type="GO" id="GO:0005886">
    <property type="term" value="C:plasma membrane"/>
    <property type="evidence" value="ECO:0007669"/>
    <property type="project" value="UniProtKB-SubCell"/>
</dbReference>
<dbReference type="InterPro" id="IPR029787">
    <property type="entry name" value="Nucleotide_cyclase"/>
</dbReference>
<feature type="domain" description="GGDEF" evidence="9">
    <location>
        <begin position="599"/>
        <end position="732"/>
    </location>
</feature>
<dbReference type="PANTHER" id="PTHR44757">
    <property type="entry name" value="DIGUANYLATE CYCLASE DGCP"/>
    <property type="match status" value="1"/>
</dbReference>
<dbReference type="InterPro" id="IPR035965">
    <property type="entry name" value="PAS-like_dom_sf"/>
</dbReference>